<dbReference type="EMBL" id="RWGY01000029">
    <property type="protein sequence ID" value="TVU17192.1"/>
    <property type="molecule type" value="Genomic_DNA"/>
</dbReference>
<evidence type="ECO:0000256" key="2">
    <source>
        <dbReference type="SAM" id="Phobius"/>
    </source>
</evidence>
<keyword evidence="2" id="KW-0472">Membrane</keyword>
<sequence>MRRKGKAPSRHSSSGFSVHPSPTSPAHSFPTPRVLSTHPNQARSRRARKLKGIPWAPSSSHELRPCYLESGLTSFTLVHFTGNSDEYCRCQACLGKYTLLGDEENPRLSMFERRLPCFGCGIGWCWFFVPSHLAVIFTAATIIALSVLLICCINKRFLHSCAI</sequence>
<accession>A0A5J9U0K0</accession>
<dbReference type="AlphaFoldDB" id="A0A5J9U0K0"/>
<keyword evidence="2" id="KW-1133">Transmembrane helix</keyword>
<evidence type="ECO:0000313" key="4">
    <source>
        <dbReference type="Proteomes" id="UP000324897"/>
    </source>
</evidence>
<dbReference type="Gramene" id="TVU17192">
    <property type="protein sequence ID" value="TVU17192"/>
    <property type="gene ID" value="EJB05_33209"/>
</dbReference>
<organism evidence="3 4">
    <name type="scientific">Eragrostis curvula</name>
    <name type="common">weeping love grass</name>
    <dbReference type="NCBI Taxonomy" id="38414"/>
    <lineage>
        <taxon>Eukaryota</taxon>
        <taxon>Viridiplantae</taxon>
        <taxon>Streptophyta</taxon>
        <taxon>Embryophyta</taxon>
        <taxon>Tracheophyta</taxon>
        <taxon>Spermatophyta</taxon>
        <taxon>Magnoliopsida</taxon>
        <taxon>Liliopsida</taxon>
        <taxon>Poales</taxon>
        <taxon>Poaceae</taxon>
        <taxon>PACMAD clade</taxon>
        <taxon>Chloridoideae</taxon>
        <taxon>Eragrostideae</taxon>
        <taxon>Eragrostidinae</taxon>
        <taxon>Eragrostis</taxon>
    </lineage>
</organism>
<keyword evidence="2" id="KW-0812">Transmembrane</keyword>
<protein>
    <submittedName>
        <fullName evidence="3">Uncharacterized protein</fullName>
    </submittedName>
</protein>
<evidence type="ECO:0000313" key="3">
    <source>
        <dbReference type="EMBL" id="TVU17192.1"/>
    </source>
</evidence>
<proteinExistence type="predicted"/>
<reference evidence="3 4" key="1">
    <citation type="journal article" date="2019" name="Sci. Rep.">
        <title>A high-quality genome of Eragrostis curvula grass provides insights into Poaceae evolution and supports new strategies to enhance forage quality.</title>
        <authorList>
            <person name="Carballo J."/>
            <person name="Santos B.A.C.M."/>
            <person name="Zappacosta D."/>
            <person name="Garbus I."/>
            <person name="Selva J.P."/>
            <person name="Gallo C.A."/>
            <person name="Diaz A."/>
            <person name="Albertini E."/>
            <person name="Caccamo M."/>
            <person name="Echenique V."/>
        </authorList>
    </citation>
    <scope>NUCLEOTIDE SEQUENCE [LARGE SCALE GENOMIC DNA]</scope>
    <source>
        <strain evidence="4">cv. Victoria</strain>
        <tissue evidence="3">Leaf</tissue>
    </source>
</reference>
<evidence type="ECO:0000256" key="1">
    <source>
        <dbReference type="SAM" id="MobiDB-lite"/>
    </source>
</evidence>
<comment type="caution">
    <text evidence="3">The sequence shown here is derived from an EMBL/GenBank/DDBJ whole genome shotgun (WGS) entry which is preliminary data.</text>
</comment>
<gene>
    <name evidence="3" type="ORF">EJB05_33209</name>
</gene>
<keyword evidence="4" id="KW-1185">Reference proteome</keyword>
<feature type="region of interest" description="Disordered" evidence="1">
    <location>
        <begin position="1"/>
        <end position="48"/>
    </location>
</feature>
<name>A0A5J9U0K0_9POAL</name>
<feature type="non-terminal residue" evidence="3">
    <location>
        <position position="1"/>
    </location>
</feature>
<feature type="transmembrane region" description="Helical" evidence="2">
    <location>
        <begin position="135"/>
        <end position="153"/>
    </location>
</feature>
<dbReference type="Proteomes" id="UP000324897">
    <property type="component" value="Chromosome 7"/>
</dbReference>
<dbReference type="OrthoDB" id="1922941at2759"/>
<feature type="compositionally biased region" description="Polar residues" evidence="1">
    <location>
        <begin position="10"/>
        <end position="26"/>
    </location>
</feature>